<sequence>MLDLQRRLTALGHPLQVDGRFGAATETAVKAFQRRSKLTADGIAGPRTLAAISAAEAHRSETALWRRIVAAIDSWLRRG</sequence>
<dbReference type="SUPFAM" id="SSF47090">
    <property type="entry name" value="PGBD-like"/>
    <property type="match status" value="1"/>
</dbReference>
<comment type="caution">
    <text evidence="2">The sequence shown here is derived from an EMBL/GenBank/DDBJ whole genome shotgun (WGS) entry which is preliminary data.</text>
</comment>
<protein>
    <submittedName>
        <fullName evidence="2">Peptidoglycan-binding protein</fullName>
    </submittedName>
</protein>
<feature type="domain" description="Peptidoglycan binding-like" evidence="1">
    <location>
        <begin position="3"/>
        <end position="52"/>
    </location>
</feature>
<dbReference type="Pfam" id="PF01471">
    <property type="entry name" value="PG_binding_1"/>
    <property type="match status" value="1"/>
</dbReference>
<accession>A0A429YD57</accession>
<name>A0A429YD57_9HYPH</name>
<dbReference type="EMBL" id="RWKW01000160">
    <property type="protein sequence ID" value="RST79396.1"/>
    <property type="molecule type" value="Genomic_DNA"/>
</dbReference>
<dbReference type="AlphaFoldDB" id="A0A429YD57"/>
<organism evidence="2 3">
    <name type="scientific">Aquibium carbonis</name>
    <dbReference type="NCBI Taxonomy" id="2495581"/>
    <lineage>
        <taxon>Bacteria</taxon>
        <taxon>Pseudomonadati</taxon>
        <taxon>Pseudomonadota</taxon>
        <taxon>Alphaproteobacteria</taxon>
        <taxon>Hyphomicrobiales</taxon>
        <taxon>Phyllobacteriaceae</taxon>
        <taxon>Aquibium</taxon>
    </lineage>
</organism>
<proteinExistence type="predicted"/>
<dbReference type="InterPro" id="IPR036365">
    <property type="entry name" value="PGBD-like_sf"/>
</dbReference>
<evidence type="ECO:0000313" key="3">
    <source>
        <dbReference type="Proteomes" id="UP000278398"/>
    </source>
</evidence>
<dbReference type="OrthoDB" id="8255644at2"/>
<reference evidence="2 3" key="1">
    <citation type="submission" date="2018-12" db="EMBL/GenBank/DDBJ databases">
        <title>Mesorhizobium carbonis sp. nov., isolated from coal mine water.</title>
        <authorList>
            <person name="Xin W."/>
            <person name="Xu Z."/>
            <person name="Xiang F."/>
            <person name="Zhang J."/>
            <person name="Xi L."/>
            <person name="Liu J."/>
        </authorList>
    </citation>
    <scope>NUCLEOTIDE SEQUENCE [LARGE SCALE GENOMIC DNA]</scope>
    <source>
        <strain evidence="2 3">B2.3</strain>
    </source>
</reference>
<dbReference type="InterPro" id="IPR002477">
    <property type="entry name" value="Peptidoglycan-bd-like"/>
</dbReference>
<evidence type="ECO:0000259" key="1">
    <source>
        <dbReference type="Pfam" id="PF01471"/>
    </source>
</evidence>
<dbReference type="Gene3D" id="1.10.101.10">
    <property type="entry name" value="PGBD-like superfamily/PGBD"/>
    <property type="match status" value="1"/>
</dbReference>
<dbReference type="InterPro" id="IPR036366">
    <property type="entry name" value="PGBDSf"/>
</dbReference>
<gene>
    <name evidence="2" type="ORF">EJC49_25130</name>
</gene>
<keyword evidence="3" id="KW-1185">Reference proteome</keyword>
<evidence type="ECO:0000313" key="2">
    <source>
        <dbReference type="EMBL" id="RST79396.1"/>
    </source>
</evidence>
<dbReference type="Proteomes" id="UP000278398">
    <property type="component" value="Unassembled WGS sequence"/>
</dbReference>